<evidence type="ECO:0000256" key="8">
    <source>
        <dbReference type="ARBA" id="ARBA00022728"/>
    </source>
</evidence>
<dbReference type="InterPro" id="IPR000504">
    <property type="entry name" value="RRM_dom"/>
</dbReference>
<keyword evidence="18" id="KW-0234">DNA repair</keyword>
<evidence type="ECO:0000256" key="18">
    <source>
        <dbReference type="ARBA" id="ARBA00023204"/>
    </source>
</evidence>
<evidence type="ECO:0000256" key="10">
    <source>
        <dbReference type="ARBA" id="ARBA00022763"/>
    </source>
</evidence>
<dbReference type="PANTHER" id="PTHR15608">
    <property type="entry name" value="SPLICING FACTOR U2AF-ASSOCIATED PROTEIN 2"/>
    <property type="match status" value="1"/>
</dbReference>
<comment type="caution">
    <text evidence="25">The sequence shown here is derived from an EMBL/GenBank/DDBJ whole genome shotgun (WGS) entry which is preliminary data.</text>
</comment>
<dbReference type="SUPFAM" id="SSF54928">
    <property type="entry name" value="RNA-binding domain, RBD"/>
    <property type="match status" value="1"/>
</dbReference>
<gene>
    <name evidence="25" type="ORF">SPHA_66668</name>
</gene>
<evidence type="ECO:0000256" key="3">
    <source>
        <dbReference type="ARBA" id="ARBA00007747"/>
    </source>
</evidence>
<organism evidence="25 26">
    <name type="scientific">Acanthosepion pharaonis</name>
    <name type="common">Pharaoh cuttlefish</name>
    <name type="synonym">Sepia pharaonis</name>
    <dbReference type="NCBI Taxonomy" id="158019"/>
    <lineage>
        <taxon>Eukaryota</taxon>
        <taxon>Metazoa</taxon>
        <taxon>Spiralia</taxon>
        <taxon>Lophotrochozoa</taxon>
        <taxon>Mollusca</taxon>
        <taxon>Cephalopoda</taxon>
        <taxon>Coleoidea</taxon>
        <taxon>Decapodiformes</taxon>
        <taxon>Sepiida</taxon>
        <taxon>Sepiina</taxon>
        <taxon>Sepiidae</taxon>
        <taxon>Acanthosepion</taxon>
    </lineage>
</organism>
<feature type="compositionally biased region" description="Low complexity" evidence="23">
    <location>
        <begin position="460"/>
        <end position="473"/>
    </location>
</feature>
<dbReference type="FunFam" id="3.30.70.330:FF:000202">
    <property type="entry name" value="HIV Tat-specific factor 1"/>
    <property type="match status" value="1"/>
</dbReference>
<dbReference type="SMART" id="SM00360">
    <property type="entry name" value="RRM"/>
    <property type="match status" value="2"/>
</dbReference>
<feature type="compositionally biased region" description="Low complexity" evidence="23">
    <location>
        <begin position="124"/>
        <end position="146"/>
    </location>
</feature>
<keyword evidence="15" id="KW-0010">Activator</keyword>
<feature type="region of interest" description="Disordered" evidence="23">
    <location>
        <begin position="420"/>
        <end position="488"/>
    </location>
</feature>
<feature type="domain" description="RRM" evidence="24">
    <location>
        <begin position="307"/>
        <end position="392"/>
    </location>
</feature>
<dbReference type="Proteomes" id="UP000597762">
    <property type="component" value="Unassembled WGS sequence"/>
</dbReference>
<evidence type="ECO:0000256" key="13">
    <source>
        <dbReference type="ARBA" id="ARBA00022990"/>
    </source>
</evidence>
<evidence type="ECO:0000256" key="23">
    <source>
        <dbReference type="SAM" id="MobiDB-lite"/>
    </source>
</evidence>
<evidence type="ECO:0000256" key="17">
    <source>
        <dbReference type="ARBA" id="ARBA00023187"/>
    </source>
</evidence>
<dbReference type="CDD" id="cd12281">
    <property type="entry name" value="RRM1_TatSF1_like"/>
    <property type="match status" value="1"/>
</dbReference>
<keyword evidence="9" id="KW-0677">Repeat</keyword>
<evidence type="ECO:0000256" key="22">
    <source>
        <dbReference type="PROSITE-ProRule" id="PRU00176"/>
    </source>
</evidence>
<dbReference type="GO" id="GO:0003723">
    <property type="term" value="F:RNA binding"/>
    <property type="evidence" value="ECO:0007669"/>
    <property type="project" value="UniProtKB-UniRule"/>
</dbReference>
<keyword evidence="13" id="KW-0007">Acetylation</keyword>
<keyword evidence="4" id="KW-0158">Chromosome</keyword>
<keyword evidence="16" id="KW-0804">Transcription</keyword>
<keyword evidence="11" id="KW-0832">Ubl conjugation</keyword>
<accession>A0A812E8G9</accession>
<evidence type="ECO:0000256" key="20">
    <source>
        <dbReference type="ARBA" id="ARBA00062124"/>
    </source>
</evidence>
<evidence type="ECO:0000256" key="12">
    <source>
        <dbReference type="ARBA" id="ARBA00022884"/>
    </source>
</evidence>
<dbReference type="EMBL" id="CAHIKZ030004816">
    <property type="protein sequence ID" value="CAE1315817.1"/>
    <property type="molecule type" value="Genomic_DNA"/>
</dbReference>
<dbReference type="SMART" id="SM00361">
    <property type="entry name" value="RRM_1"/>
    <property type="match status" value="1"/>
</dbReference>
<evidence type="ECO:0000256" key="21">
    <source>
        <dbReference type="ARBA" id="ARBA00073773"/>
    </source>
</evidence>
<dbReference type="GO" id="GO:0005694">
    <property type="term" value="C:chromosome"/>
    <property type="evidence" value="ECO:0007669"/>
    <property type="project" value="UniProtKB-SubCell"/>
</dbReference>
<keyword evidence="17" id="KW-0508">mRNA splicing</keyword>
<dbReference type="InterPro" id="IPR034393">
    <property type="entry name" value="TatSF1-like"/>
</dbReference>
<dbReference type="Gene3D" id="3.30.70.330">
    <property type="match status" value="2"/>
</dbReference>
<evidence type="ECO:0000256" key="16">
    <source>
        <dbReference type="ARBA" id="ARBA00023163"/>
    </source>
</evidence>
<evidence type="ECO:0000256" key="15">
    <source>
        <dbReference type="ARBA" id="ARBA00023159"/>
    </source>
</evidence>
<name>A0A812E8G9_ACAPH</name>
<keyword evidence="10" id="KW-0227">DNA damage</keyword>
<feature type="region of interest" description="Disordered" evidence="23">
    <location>
        <begin position="69"/>
        <end position="88"/>
    </location>
</feature>
<feature type="region of interest" description="Disordered" evidence="23">
    <location>
        <begin position="107"/>
        <end position="162"/>
    </location>
</feature>
<keyword evidence="6" id="KW-0597">Phosphoprotein</keyword>
<dbReference type="GO" id="GO:0000398">
    <property type="term" value="P:mRNA splicing, via spliceosome"/>
    <property type="evidence" value="ECO:0007669"/>
    <property type="project" value="InterPro"/>
</dbReference>
<keyword evidence="7" id="KW-0507">mRNA processing</keyword>
<evidence type="ECO:0000256" key="19">
    <source>
        <dbReference type="ARBA" id="ARBA00023242"/>
    </source>
</evidence>
<evidence type="ECO:0000313" key="26">
    <source>
        <dbReference type="Proteomes" id="UP000597762"/>
    </source>
</evidence>
<dbReference type="FunFam" id="3.30.70.330:FF:000105">
    <property type="entry name" value="HIV Tat-specific factor 1 homolog"/>
    <property type="match status" value="1"/>
</dbReference>
<dbReference type="Pfam" id="PF00076">
    <property type="entry name" value="RRM_1"/>
    <property type="match status" value="2"/>
</dbReference>
<dbReference type="PROSITE" id="PS50102">
    <property type="entry name" value="RRM"/>
    <property type="match status" value="2"/>
</dbReference>
<evidence type="ECO:0000256" key="1">
    <source>
        <dbReference type="ARBA" id="ARBA00004123"/>
    </source>
</evidence>
<dbReference type="GO" id="GO:0005684">
    <property type="term" value="C:U2-type spliceosomal complex"/>
    <property type="evidence" value="ECO:0007669"/>
    <property type="project" value="TreeGrafter"/>
</dbReference>
<comment type="subunit">
    <text evidence="20">Component of the 17S U2 SnRNP complex, a ribonucleoprotein complex that contains small nuclear RNA (snRNA) U2 and a number of specific proteins. Within the 17S U2 SnRNP complex, interacts (via UHM region) directly with SF3B1. Component of a complex which is at least composed of HTATSF1/Tat-SF1, the P-TEFb complex components CDK9 and CCNT1, RNA polymerase II, SUPT5H, and NCL/nucleolin. Interacts with GTF2F2/RAP30 and POLR2A. Interacts with TCERG1/CA150. Interacts with (poly-ADP-ribosylated) RPA1; promoting HTATSF1 recruitment to DNA damage sites. Interacts (when phosphorylated) with TOPBP1; promoting recruitment of TOPBP1 to DNA damage sites during S-phase.</text>
</comment>
<evidence type="ECO:0000256" key="9">
    <source>
        <dbReference type="ARBA" id="ARBA00022737"/>
    </source>
</evidence>
<keyword evidence="12 22" id="KW-0694">RNA-binding</keyword>
<evidence type="ECO:0000256" key="14">
    <source>
        <dbReference type="ARBA" id="ARBA00023015"/>
    </source>
</evidence>
<keyword evidence="14" id="KW-0805">Transcription regulation</keyword>
<evidence type="ECO:0000256" key="4">
    <source>
        <dbReference type="ARBA" id="ARBA00022454"/>
    </source>
</evidence>
<sequence>MGDIDFEEQLRQQELEKQANLKEERTGDTYTDKDGTVYEWDHKQKAYVPKIDADFIAQYQMNYGVTTNEDSEKQAVSSDSQAVDSAENEKQWQEYFEYCKKYYEQQQQQNTDNKDEEANAVHVQEQTENSNQQEQQHSTSQASQTSDKAEAPVITPNKRKSEDAGWFEVEDKHNLNVYVSNLPLDITDEEFSELMKKCGLVMFDPKKRTPKLKLYKDENGQPKGDGLCCYIKSESVSLALQILDGYDVRGKKIKVELAKFEMKGEFDPSKKKRKLSNKEKKKIKEKQEKLFDWRPEPMRGARFKREKTVVLQNMFEPKEFDLEPTLLQELREDVRLECSKFGDVRKVAIYDRNPSGVITVTFREPEEADDCITALNGRWFAQKRITAETWDGKTKYEVIESEEERQKRLSKWTDYLMSGESSGSGADKMPSTLEKDVTTPLGTSGADPNTEALTLKNTPTTSDADSSTSAAAGTDDDTTSSKPFPPEG</sequence>
<protein>
    <recommendedName>
        <fullName evidence="21">17S U2 SnRNP complex component HTATSF1</fullName>
    </recommendedName>
</protein>
<comment type="similarity">
    <text evidence="3">Belongs to the HTATSF1 family.</text>
</comment>
<evidence type="ECO:0000256" key="5">
    <source>
        <dbReference type="ARBA" id="ARBA00022499"/>
    </source>
</evidence>
<evidence type="ECO:0000259" key="24">
    <source>
        <dbReference type="PROSITE" id="PS50102"/>
    </source>
</evidence>
<dbReference type="InterPro" id="IPR035979">
    <property type="entry name" value="RBD_domain_sf"/>
</dbReference>
<comment type="subcellular location">
    <subcellularLocation>
        <location evidence="2">Chromosome</location>
    </subcellularLocation>
    <subcellularLocation>
        <location evidence="1">Nucleus</location>
    </subcellularLocation>
</comment>
<dbReference type="InterPro" id="IPR034392">
    <property type="entry name" value="TatSF1-like_RRM1"/>
</dbReference>
<keyword evidence="19" id="KW-0539">Nucleus</keyword>
<reference evidence="25" key="1">
    <citation type="submission" date="2021-01" db="EMBL/GenBank/DDBJ databases">
        <authorList>
            <person name="Li R."/>
            <person name="Bekaert M."/>
        </authorList>
    </citation>
    <scope>NUCLEOTIDE SEQUENCE</scope>
    <source>
        <strain evidence="25">Farmed</strain>
    </source>
</reference>
<feature type="domain" description="RRM" evidence="24">
    <location>
        <begin position="175"/>
        <end position="260"/>
    </location>
</feature>
<evidence type="ECO:0000256" key="6">
    <source>
        <dbReference type="ARBA" id="ARBA00022553"/>
    </source>
</evidence>
<dbReference type="InterPro" id="IPR012677">
    <property type="entry name" value="Nucleotide-bd_a/b_plait_sf"/>
</dbReference>
<dbReference type="PANTHER" id="PTHR15608:SF0">
    <property type="entry name" value="HIV TAT-SPECIFIC FACTOR 1"/>
    <property type="match status" value="1"/>
</dbReference>
<evidence type="ECO:0000313" key="25">
    <source>
        <dbReference type="EMBL" id="CAE1315817.1"/>
    </source>
</evidence>
<proteinExistence type="inferred from homology"/>
<dbReference type="AlphaFoldDB" id="A0A812E8G9"/>
<keyword evidence="5" id="KW-1017">Isopeptide bond</keyword>
<evidence type="ECO:0000256" key="2">
    <source>
        <dbReference type="ARBA" id="ARBA00004286"/>
    </source>
</evidence>
<keyword evidence="8" id="KW-0747">Spliceosome</keyword>
<dbReference type="InterPro" id="IPR003954">
    <property type="entry name" value="RRM_euk-type"/>
</dbReference>
<evidence type="ECO:0000256" key="7">
    <source>
        <dbReference type="ARBA" id="ARBA00022664"/>
    </source>
</evidence>
<evidence type="ECO:0000256" key="11">
    <source>
        <dbReference type="ARBA" id="ARBA00022843"/>
    </source>
</evidence>
<keyword evidence="26" id="KW-1185">Reference proteome</keyword>
<dbReference type="OrthoDB" id="10258585at2759"/>
<dbReference type="GO" id="GO:0005686">
    <property type="term" value="C:U2 snRNP"/>
    <property type="evidence" value="ECO:0007669"/>
    <property type="project" value="TreeGrafter"/>
</dbReference>
<feature type="compositionally biased region" description="Low complexity" evidence="23">
    <location>
        <begin position="74"/>
        <end position="85"/>
    </location>
</feature>
<dbReference type="GO" id="GO:0006281">
    <property type="term" value="P:DNA repair"/>
    <property type="evidence" value="ECO:0007669"/>
    <property type="project" value="UniProtKB-KW"/>
</dbReference>
<dbReference type="CDD" id="cd12282">
    <property type="entry name" value="RRM2_TatSF1_like"/>
    <property type="match status" value="1"/>
</dbReference>